<evidence type="ECO:0000313" key="1">
    <source>
        <dbReference type="EMBL" id="OZS77456.1"/>
    </source>
</evidence>
<accession>A0A264W1I2</accession>
<sequence>MAVEKIEVQSVVRQFEEQAHKGHVYEVGDDYPAKGFKATKARIEQLSDPSKNKYQKVYLKPKETESKKE</sequence>
<keyword evidence="2" id="KW-1185">Reference proteome</keyword>
<evidence type="ECO:0000313" key="2">
    <source>
        <dbReference type="Proteomes" id="UP000217065"/>
    </source>
</evidence>
<dbReference type="AlphaFoldDB" id="A0A264W1I2"/>
<organism evidence="1 2">
    <name type="scientific">Tetzosporium hominis</name>
    <dbReference type="NCBI Taxonomy" id="2020506"/>
    <lineage>
        <taxon>Bacteria</taxon>
        <taxon>Bacillati</taxon>
        <taxon>Bacillota</taxon>
        <taxon>Bacilli</taxon>
        <taxon>Bacillales</taxon>
        <taxon>Caryophanaceae</taxon>
        <taxon>Tetzosporium</taxon>
    </lineage>
</organism>
<name>A0A264W1I2_9BACL</name>
<dbReference type="EMBL" id="NOKQ01000230">
    <property type="protein sequence ID" value="OZS77456.1"/>
    <property type="molecule type" value="Genomic_DNA"/>
</dbReference>
<gene>
    <name evidence="1" type="ORF">CF394_11280</name>
</gene>
<dbReference type="RefSeq" id="WP_094943761.1">
    <property type="nucleotide sequence ID" value="NZ_NOKQ01000230.1"/>
</dbReference>
<dbReference type="OrthoDB" id="2938623at2"/>
<reference evidence="1 2" key="1">
    <citation type="submission" date="2017-07" db="EMBL/GenBank/DDBJ databases">
        <title>Tetzosporium hominis gen.nov. sp.nov.</title>
        <authorList>
            <person name="Tetz G."/>
            <person name="Tetz V."/>
        </authorList>
    </citation>
    <scope>NUCLEOTIDE SEQUENCE [LARGE SCALE GENOMIC DNA]</scope>
    <source>
        <strain evidence="1 2">VT-49</strain>
    </source>
</reference>
<proteinExistence type="predicted"/>
<comment type="caution">
    <text evidence="1">The sequence shown here is derived from an EMBL/GenBank/DDBJ whole genome shotgun (WGS) entry which is preliminary data.</text>
</comment>
<dbReference type="Proteomes" id="UP000217065">
    <property type="component" value="Unassembled WGS sequence"/>
</dbReference>
<protein>
    <submittedName>
        <fullName evidence="1">Uncharacterized protein</fullName>
    </submittedName>
</protein>